<comment type="caution">
    <text evidence="1">The sequence shown here is derived from an EMBL/GenBank/DDBJ whole genome shotgun (WGS) entry which is preliminary data.</text>
</comment>
<organism evidence="1 2">
    <name type="scientific">Artemisia annua</name>
    <name type="common">Sweet wormwood</name>
    <dbReference type="NCBI Taxonomy" id="35608"/>
    <lineage>
        <taxon>Eukaryota</taxon>
        <taxon>Viridiplantae</taxon>
        <taxon>Streptophyta</taxon>
        <taxon>Embryophyta</taxon>
        <taxon>Tracheophyta</taxon>
        <taxon>Spermatophyta</taxon>
        <taxon>Magnoliopsida</taxon>
        <taxon>eudicotyledons</taxon>
        <taxon>Gunneridae</taxon>
        <taxon>Pentapetalae</taxon>
        <taxon>asterids</taxon>
        <taxon>campanulids</taxon>
        <taxon>Asterales</taxon>
        <taxon>Asteraceae</taxon>
        <taxon>Asteroideae</taxon>
        <taxon>Anthemideae</taxon>
        <taxon>Artemisiinae</taxon>
        <taxon>Artemisia</taxon>
    </lineage>
</organism>
<dbReference type="STRING" id="35608.A0A2U1PK42"/>
<dbReference type="Proteomes" id="UP000245207">
    <property type="component" value="Unassembled WGS sequence"/>
</dbReference>
<evidence type="ECO:0000313" key="1">
    <source>
        <dbReference type="EMBL" id="PWA86130.1"/>
    </source>
</evidence>
<accession>A0A2U1PK42</accession>
<evidence type="ECO:0000313" key="2">
    <source>
        <dbReference type="Proteomes" id="UP000245207"/>
    </source>
</evidence>
<gene>
    <name evidence="1" type="ORF">CTI12_AA143350</name>
</gene>
<name>A0A2U1PK42_ARTAN</name>
<dbReference type="EMBL" id="PKPP01001051">
    <property type="protein sequence ID" value="PWA86130.1"/>
    <property type="molecule type" value="Genomic_DNA"/>
</dbReference>
<dbReference type="PANTHER" id="PTHR47264:SF3">
    <property type="entry name" value="SYNAPTOTAGMIN-5 ISOFORM X1"/>
    <property type="match status" value="1"/>
</dbReference>
<dbReference type="AlphaFoldDB" id="A0A2U1PK42"/>
<protein>
    <submittedName>
        <fullName evidence="1">C2 domain-containing protein</fullName>
    </submittedName>
</protein>
<reference evidence="1 2" key="1">
    <citation type="journal article" date="2018" name="Mol. Plant">
        <title>The genome of Artemisia annua provides insight into the evolution of Asteraceae family and artemisinin biosynthesis.</title>
        <authorList>
            <person name="Shen Q."/>
            <person name="Zhang L."/>
            <person name="Liao Z."/>
            <person name="Wang S."/>
            <person name="Yan T."/>
            <person name="Shi P."/>
            <person name="Liu M."/>
            <person name="Fu X."/>
            <person name="Pan Q."/>
            <person name="Wang Y."/>
            <person name="Lv Z."/>
            <person name="Lu X."/>
            <person name="Zhang F."/>
            <person name="Jiang W."/>
            <person name="Ma Y."/>
            <person name="Chen M."/>
            <person name="Hao X."/>
            <person name="Li L."/>
            <person name="Tang Y."/>
            <person name="Lv G."/>
            <person name="Zhou Y."/>
            <person name="Sun X."/>
            <person name="Brodelius P.E."/>
            <person name="Rose J.K.C."/>
            <person name="Tang K."/>
        </authorList>
    </citation>
    <scope>NUCLEOTIDE SEQUENCE [LARGE SCALE GENOMIC DNA]</scope>
    <source>
        <strain evidence="2">cv. Huhao1</strain>
        <tissue evidence="1">Leaf</tissue>
    </source>
</reference>
<sequence length="95" mass="11283">MLKMQKTMKKMKKKGMRIDMSKITEFLNELMVEKPVLPLLIPLLLVLWSIEKWFFNLSNWVPLAVAVWATIQRVNYSEQSDVSYLEQLQEHWSLG</sequence>
<dbReference type="PANTHER" id="PTHR47264">
    <property type="entry name" value="OS01G0128800 PROTEIN"/>
    <property type="match status" value="1"/>
</dbReference>
<dbReference type="OrthoDB" id="270970at2759"/>
<proteinExistence type="predicted"/>
<keyword evidence="2" id="KW-1185">Reference proteome</keyword>